<dbReference type="HOGENOM" id="CLU_050993_4_1_7"/>
<name>C8X4X1_DESRD</name>
<dbReference type="OrthoDB" id="9805976at2"/>
<dbReference type="Proteomes" id="UP000001052">
    <property type="component" value="Chromosome"/>
</dbReference>
<reference evidence="3" key="1">
    <citation type="submission" date="2009-09" db="EMBL/GenBank/DDBJ databases">
        <title>The complete chromosome of Desulfohalobium retbaense DSM 5692.</title>
        <authorList>
            <consortium name="US DOE Joint Genome Institute (JGI-PGF)"/>
            <person name="Lucas S."/>
            <person name="Copeland A."/>
            <person name="Lapidus A."/>
            <person name="Glavina del Rio T."/>
            <person name="Dalin E."/>
            <person name="Tice H."/>
            <person name="Bruce D."/>
            <person name="Goodwin L."/>
            <person name="Pitluck S."/>
            <person name="Kyrpides N."/>
            <person name="Mavromatis K."/>
            <person name="Ivanova N."/>
            <person name="Mikhailova N."/>
            <person name="Munk A.C."/>
            <person name="Brettin T."/>
            <person name="Detter J.C."/>
            <person name="Han C."/>
            <person name="Tapia R."/>
            <person name="Larimer F."/>
            <person name="Land M."/>
            <person name="Hauser L."/>
            <person name="Markowitz V."/>
            <person name="Cheng J.-F."/>
            <person name="Hugenholtz P."/>
            <person name="Woyke T."/>
            <person name="Wu D."/>
            <person name="Spring S."/>
            <person name="Klenk H.-P."/>
            <person name="Eisen J.A."/>
        </authorList>
    </citation>
    <scope>NUCLEOTIDE SEQUENCE [LARGE SCALE GENOMIC DNA]</scope>
    <source>
        <strain evidence="3">DSM 5692</strain>
    </source>
</reference>
<proteinExistence type="predicted"/>
<gene>
    <name evidence="2" type="ordered locus">Dret_2184</name>
</gene>
<dbReference type="AlphaFoldDB" id="C8X4X1"/>
<dbReference type="InterPro" id="IPR050104">
    <property type="entry name" value="FMN-dep_NADH:Q_OxRdtase_AzoR1"/>
</dbReference>
<protein>
    <submittedName>
        <fullName evidence="2">Iron-sulfur flavoprotein, putative</fullName>
    </submittedName>
</protein>
<keyword evidence="3" id="KW-1185">Reference proteome</keyword>
<dbReference type="EMBL" id="CP001734">
    <property type="protein sequence ID" value="ACV69468.1"/>
    <property type="molecule type" value="Genomic_DNA"/>
</dbReference>
<evidence type="ECO:0000313" key="2">
    <source>
        <dbReference type="EMBL" id="ACV69468.1"/>
    </source>
</evidence>
<dbReference type="STRING" id="485915.Dret_2184"/>
<dbReference type="RefSeq" id="WP_015752609.1">
    <property type="nucleotide sequence ID" value="NC_013223.1"/>
</dbReference>
<sequence>MGDGRELQIWDCSPRAGGHTQAIQSALVQALLREGVRPLAVSLREYQVWPCQGCQRCSRGEECPLAASDACEQLFDLLCAARTVCFVAPIYFYHLPAPFKAFIDRSQRVYAQFERDSSDCMPQADPRPAFALLHAGRSRGEHLFAGSILTLRFFLRSFGLVLEDVHTVRGMDGVELHGWPDALSQAVYDVARQMAPFAGRR</sequence>
<dbReference type="GO" id="GO:0016491">
    <property type="term" value="F:oxidoreductase activity"/>
    <property type="evidence" value="ECO:0007669"/>
    <property type="project" value="InterPro"/>
</dbReference>
<evidence type="ECO:0000259" key="1">
    <source>
        <dbReference type="Pfam" id="PF03358"/>
    </source>
</evidence>
<dbReference type="PANTHER" id="PTHR43741:SF4">
    <property type="entry name" value="FMN-DEPENDENT NADH:QUINONE OXIDOREDUCTASE"/>
    <property type="match status" value="1"/>
</dbReference>
<dbReference type="Gene3D" id="3.40.50.360">
    <property type="match status" value="1"/>
</dbReference>
<organism evidence="2 3">
    <name type="scientific">Desulfohalobium retbaense (strain ATCC 49708 / DSM 5692 / JCM 16813 / HR100)</name>
    <dbReference type="NCBI Taxonomy" id="485915"/>
    <lineage>
        <taxon>Bacteria</taxon>
        <taxon>Pseudomonadati</taxon>
        <taxon>Thermodesulfobacteriota</taxon>
        <taxon>Desulfovibrionia</taxon>
        <taxon>Desulfovibrionales</taxon>
        <taxon>Desulfohalobiaceae</taxon>
        <taxon>Desulfohalobium</taxon>
    </lineage>
</organism>
<dbReference type="PANTHER" id="PTHR43741">
    <property type="entry name" value="FMN-DEPENDENT NADH-AZOREDUCTASE 1"/>
    <property type="match status" value="1"/>
</dbReference>
<dbReference type="InterPro" id="IPR005025">
    <property type="entry name" value="FMN_Rdtase-like_dom"/>
</dbReference>
<dbReference type="KEGG" id="drt:Dret_2184"/>
<accession>C8X4X1</accession>
<evidence type="ECO:0000313" key="3">
    <source>
        <dbReference type="Proteomes" id="UP000001052"/>
    </source>
</evidence>
<dbReference type="SUPFAM" id="SSF52218">
    <property type="entry name" value="Flavoproteins"/>
    <property type="match status" value="1"/>
</dbReference>
<dbReference type="InterPro" id="IPR029039">
    <property type="entry name" value="Flavoprotein-like_sf"/>
</dbReference>
<reference evidence="2 3" key="2">
    <citation type="journal article" date="2010" name="Stand. Genomic Sci.">
        <title>Complete genome sequence of Desulfohalobium retbaense type strain (HR(100)).</title>
        <authorList>
            <person name="Spring S."/>
            <person name="Nolan M."/>
            <person name="Lapidus A."/>
            <person name="Glavina Del Rio T."/>
            <person name="Copeland A."/>
            <person name="Tice H."/>
            <person name="Cheng J.F."/>
            <person name="Lucas S."/>
            <person name="Land M."/>
            <person name="Chen F."/>
            <person name="Bruce D."/>
            <person name="Goodwin L."/>
            <person name="Pitluck S."/>
            <person name="Ivanova N."/>
            <person name="Mavromatis K."/>
            <person name="Mikhailova N."/>
            <person name="Pati A."/>
            <person name="Chen A."/>
            <person name="Palaniappan K."/>
            <person name="Hauser L."/>
            <person name="Chang Y.J."/>
            <person name="Jeffries C.D."/>
            <person name="Munk C."/>
            <person name="Kiss H."/>
            <person name="Chain P."/>
            <person name="Han C."/>
            <person name="Brettin T."/>
            <person name="Detter J.C."/>
            <person name="Schuler E."/>
            <person name="Goker M."/>
            <person name="Rohde M."/>
            <person name="Bristow J."/>
            <person name="Eisen J.A."/>
            <person name="Markowitz V."/>
            <person name="Hugenholtz P."/>
            <person name="Kyrpides N.C."/>
            <person name="Klenk H.P."/>
        </authorList>
    </citation>
    <scope>NUCLEOTIDE SEQUENCE [LARGE SCALE GENOMIC DNA]</scope>
    <source>
        <strain evidence="2 3">DSM 5692</strain>
    </source>
</reference>
<dbReference type="eggNOG" id="COG0655">
    <property type="taxonomic scope" value="Bacteria"/>
</dbReference>
<feature type="domain" description="NADPH-dependent FMN reductase-like" evidence="1">
    <location>
        <begin position="12"/>
        <end position="112"/>
    </location>
</feature>
<dbReference type="Pfam" id="PF03358">
    <property type="entry name" value="FMN_red"/>
    <property type="match status" value="1"/>
</dbReference>